<sequence length="234" mass="27151">MELIKHFVKYSKKYRTCNDGCEKTTIYCDWSGETESLFKLSPSSSSTDSIVDFNNNNVIVSTDKEKNNVVHVQNVSVNDVRNGVDETKKNGVDKTKNNGVDNHVGNNVVCDFCYETVENELPVCRSCFFPLCEQLMDKELALYTLLSVCFYEENGECLNVSQTVPVINDEKYNVWTQRLKLTWQMYENEDKLYKIMYTHCVQCELPTIFLGYTTKNFNPNLFCRRCMFPLFVIL</sequence>
<evidence type="ECO:0000313" key="1">
    <source>
        <dbReference type="EMBL" id="AGR56792.1"/>
    </source>
</evidence>
<dbReference type="GeneID" id="16489442"/>
<proteinExistence type="predicted"/>
<dbReference type="KEGG" id="vg:16489442"/>
<dbReference type="InterPro" id="IPR020201">
    <property type="entry name" value="AcMNPV_Orf52"/>
</dbReference>
<dbReference type="OrthoDB" id="19223at10239"/>
<protein>
    <submittedName>
        <fullName evidence="1">Ac52</fullName>
    </submittedName>
</protein>
<accession>S5N972</accession>
<reference evidence="1 2" key="1">
    <citation type="journal article" date="2013" name="Virus Genes">
        <title>The genome of a baculovirus isolated from Hemileuca sp. encodes a serpin ortholog.</title>
        <authorList>
            <person name="Rohrmann G.F."/>
            <person name="Erlandson M.A."/>
            <person name="Theilmann D.A."/>
        </authorList>
    </citation>
    <scope>NUCLEOTIDE SEQUENCE [LARGE SCALE GENOMIC DNA]</scope>
</reference>
<dbReference type="Proteomes" id="UP000203768">
    <property type="component" value="Segment"/>
</dbReference>
<organism evidence="1 2">
    <name type="scientific">Hemileuca sp. nucleopolyhedrovirus</name>
    <dbReference type="NCBI Taxonomy" id="1367203"/>
    <lineage>
        <taxon>Viruses</taxon>
        <taxon>Viruses incertae sedis</taxon>
        <taxon>Naldaviricetes</taxon>
        <taxon>Lefavirales</taxon>
        <taxon>Baculoviridae</taxon>
        <taxon>Alphabaculovirus</taxon>
        <taxon>Alphabaculovirus heleucae</taxon>
        <taxon>Hemileuca species nucleopolyhedrovirus</taxon>
    </lineage>
</organism>
<gene>
    <name evidence="1" type="ORF">Hesp040</name>
</gene>
<name>S5N972_9ABAC</name>
<dbReference type="Pfam" id="PF11077">
    <property type="entry name" value="DUF2616"/>
    <property type="match status" value="1"/>
</dbReference>
<dbReference type="EMBL" id="KF158713">
    <property type="protein sequence ID" value="AGR56792.1"/>
    <property type="molecule type" value="Genomic_DNA"/>
</dbReference>
<dbReference type="RefSeq" id="YP_008378256.1">
    <property type="nucleotide sequence ID" value="NC_021923.1"/>
</dbReference>
<evidence type="ECO:0000313" key="2">
    <source>
        <dbReference type="Proteomes" id="UP000203768"/>
    </source>
</evidence>
<keyword evidence="2" id="KW-1185">Reference proteome</keyword>